<feature type="chain" id="PRO_5046858857" evidence="3">
    <location>
        <begin position="17"/>
        <end position="708"/>
    </location>
</feature>
<keyword evidence="3" id="KW-0732">Signal</keyword>
<feature type="compositionally biased region" description="Basic and acidic residues" evidence="1">
    <location>
        <begin position="233"/>
        <end position="245"/>
    </location>
</feature>
<feature type="compositionally biased region" description="Low complexity" evidence="1">
    <location>
        <begin position="297"/>
        <end position="316"/>
    </location>
</feature>
<comment type="caution">
    <text evidence="4">The sequence shown here is derived from an EMBL/GenBank/DDBJ whole genome shotgun (WGS) entry which is preliminary data.</text>
</comment>
<feature type="compositionally biased region" description="Low complexity" evidence="1">
    <location>
        <begin position="208"/>
        <end position="222"/>
    </location>
</feature>
<evidence type="ECO:0000256" key="2">
    <source>
        <dbReference type="SAM" id="Phobius"/>
    </source>
</evidence>
<evidence type="ECO:0000256" key="1">
    <source>
        <dbReference type="SAM" id="MobiDB-lite"/>
    </source>
</evidence>
<accession>A0ABR2HEK1</accession>
<evidence type="ECO:0000313" key="5">
    <source>
        <dbReference type="Proteomes" id="UP001470230"/>
    </source>
</evidence>
<reference evidence="4 5" key="1">
    <citation type="submission" date="2024-04" db="EMBL/GenBank/DDBJ databases">
        <title>Tritrichomonas musculus Genome.</title>
        <authorList>
            <person name="Alves-Ferreira E."/>
            <person name="Grigg M."/>
            <person name="Lorenzi H."/>
            <person name="Galac M."/>
        </authorList>
    </citation>
    <scope>NUCLEOTIDE SEQUENCE [LARGE SCALE GENOMIC DNA]</scope>
    <source>
        <strain evidence="4 5">EAF2021</strain>
    </source>
</reference>
<keyword evidence="2" id="KW-0812">Transmembrane</keyword>
<name>A0ABR2HEK1_9EUKA</name>
<feature type="transmembrane region" description="Helical" evidence="2">
    <location>
        <begin position="657"/>
        <end position="680"/>
    </location>
</feature>
<feature type="region of interest" description="Disordered" evidence="1">
    <location>
        <begin position="208"/>
        <end position="317"/>
    </location>
</feature>
<dbReference type="Proteomes" id="UP001470230">
    <property type="component" value="Unassembled WGS sequence"/>
</dbReference>
<feature type="compositionally biased region" description="Basic and acidic residues" evidence="1">
    <location>
        <begin position="276"/>
        <end position="294"/>
    </location>
</feature>
<keyword evidence="2" id="KW-0472">Membrane</keyword>
<feature type="compositionally biased region" description="Basic and acidic residues" evidence="1">
    <location>
        <begin position="254"/>
        <end position="267"/>
    </location>
</feature>
<proteinExistence type="predicted"/>
<gene>
    <name evidence="4" type="ORF">M9Y10_020780</name>
</gene>
<keyword evidence="2" id="KW-1133">Transmembrane helix</keyword>
<feature type="signal peptide" evidence="3">
    <location>
        <begin position="1"/>
        <end position="16"/>
    </location>
</feature>
<dbReference type="EMBL" id="JAPFFF010000030">
    <property type="protein sequence ID" value="KAK8845855.1"/>
    <property type="molecule type" value="Genomic_DNA"/>
</dbReference>
<sequence length="708" mass="78335">MIALLLLLLPQVLSDGSSIIEVCYMSDNCEGFNKGESKYRTILNENGLHDFLNNQPDHVQYLRLLLQSESKIVFEKDYDKNNIDSVIYEQFANLESGNYVITYNEASISLNDSVYIQKLLSDDFYIYLHGSESDNQGTIYINRTNNIKYSNINLILVDFPKNVLINMECDQEEADKPFTYNITTVNGVKVTPTLNTCNSGTIIINKFIIPNPDDSSSPNTESTEPENPPIESNNDHSETNDDHIESNIPPIESSNDHAETTNDDHIESNIPPIESSNDHAETTNDHVESDDAEKPFPTSIPRETPSPSRTPLPTRTVIPEIPMENHTIYSEAINMTTEGFINTTNTNETVQVTPDSYFKVLFNQTSITIYENSGFNSSSTPLYFSAINGDSTVIIDKDVNHSNIGITSDNSPKVQVSKPVNPLSFFHDNSKGGSVSIHDEGENYSYLELNEVNNRNGDFKLIVGESVESVSLSSILMTYISSFSISKEESSRARLLENDFGDVKIHVRDLIDITSHANATLDNVELGGKLRIRDDSSLVISNNASFLNDSCIELLIDNNYNANESLEKGPIIKFEGPLESLPSSVVLSSDGAPINVENLQVFQTKDTEKCSLFEDIFGYEEGRSGTIEVSCDNETGEVLLSAVQDVKKKGKKLSTGAIAGLIVAAVAVLVVIIILIVYFVKKKNKKDKTVTKRARGSTLEDDSDSVGL</sequence>
<organism evidence="4 5">
    <name type="scientific">Tritrichomonas musculus</name>
    <dbReference type="NCBI Taxonomy" id="1915356"/>
    <lineage>
        <taxon>Eukaryota</taxon>
        <taxon>Metamonada</taxon>
        <taxon>Parabasalia</taxon>
        <taxon>Tritrichomonadida</taxon>
        <taxon>Tritrichomonadidae</taxon>
        <taxon>Tritrichomonas</taxon>
    </lineage>
</organism>
<protein>
    <submittedName>
        <fullName evidence="4">Uncharacterized protein</fullName>
    </submittedName>
</protein>
<evidence type="ECO:0000313" key="4">
    <source>
        <dbReference type="EMBL" id="KAK8845855.1"/>
    </source>
</evidence>
<keyword evidence="5" id="KW-1185">Reference proteome</keyword>
<evidence type="ECO:0000256" key="3">
    <source>
        <dbReference type="SAM" id="SignalP"/>
    </source>
</evidence>